<dbReference type="Gene3D" id="3.20.20.70">
    <property type="entry name" value="Aldolase class I"/>
    <property type="match status" value="1"/>
</dbReference>
<name>A0ABV5CAB2_9SPHI</name>
<dbReference type="InterPro" id="IPR036206">
    <property type="entry name" value="ThiamineP_synth_sf"/>
</dbReference>
<dbReference type="InterPro" id="IPR013785">
    <property type="entry name" value="Aldolase_TIM"/>
</dbReference>
<reference evidence="4 5" key="1">
    <citation type="submission" date="2024-04" db="EMBL/GenBank/DDBJ databases">
        <title>Albibacterium profundi sp. nov., isolated from sediment of the Challenger Deep of Mariana Trench.</title>
        <authorList>
            <person name="Wang Y."/>
        </authorList>
    </citation>
    <scope>NUCLEOTIDE SEQUENCE [LARGE SCALE GENOMIC DNA]</scope>
    <source>
        <strain evidence="4 5">RHL897</strain>
    </source>
</reference>
<evidence type="ECO:0000259" key="3">
    <source>
        <dbReference type="Pfam" id="PF02581"/>
    </source>
</evidence>
<dbReference type="PANTHER" id="PTHR20857">
    <property type="entry name" value="THIAMINE-PHOSPHATE PYROPHOSPHORYLASE"/>
    <property type="match status" value="1"/>
</dbReference>
<evidence type="ECO:0000256" key="1">
    <source>
        <dbReference type="ARBA" id="ARBA00004948"/>
    </source>
</evidence>
<organism evidence="4 5">
    <name type="scientific">Albibacterium profundi</name>
    <dbReference type="NCBI Taxonomy" id="3134906"/>
    <lineage>
        <taxon>Bacteria</taxon>
        <taxon>Pseudomonadati</taxon>
        <taxon>Bacteroidota</taxon>
        <taxon>Sphingobacteriia</taxon>
        <taxon>Sphingobacteriales</taxon>
        <taxon>Sphingobacteriaceae</taxon>
        <taxon>Albibacterium</taxon>
    </lineage>
</organism>
<keyword evidence="2" id="KW-0784">Thiamine biosynthesis</keyword>
<comment type="pathway">
    <text evidence="1">Cofactor biosynthesis; thiamine diphosphate biosynthesis.</text>
</comment>
<dbReference type="Pfam" id="PF02581">
    <property type="entry name" value="TMP-TENI"/>
    <property type="match status" value="1"/>
</dbReference>
<dbReference type="InterPro" id="IPR022998">
    <property type="entry name" value="ThiamineP_synth_TenI"/>
</dbReference>
<dbReference type="PANTHER" id="PTHR20857:SF23">
    <property type="entry name" value="THIAMINE BIOSYNTHETIC BIFUNCTIONAL ENZYME"/>
    <property type="match status" value="1"/>
</dbReference>
<evidence type="ECO:0000256" key="2">
    <source>
        <dbReference type="ARBA" id="ARBA00022977"/>
    </source>
</evidence>
<feature type="domain" description="Thiamine phosphate synthase/TenI" evidence="3">
    <location>
        <begin position="10"/>
        <end position="196"/>
    </location>
</feature>
<proteinExistence type="predicted"/>
<sequence>MEAKKIRNGIYLVIDPSMSSSLLFNRLERVLKLPISVVQIWDHWNEGVDKDTTINRILDMCIKYDIPVLMNNDWTLLKRYPFDGVHFDELPENFDEIKKELKKTSNTKEAYLYGMTCGNDMDVIDWATKNGMDYISFCSMFPSATSTSCELVSLDSVRRARSKSELPIFLAGGIRPDNMGNFKELDYQGIALISGIMGSDKPEEAVSEYLKQLKQN</sequence>
<dbReference type="SUPFAM" id="SSF51391">
    <property type="entry name" value="Thiamin phosphate synthase"/>
    <property type="match status" value="1"/>
</dbReference>
<accession>A0ABV5CAB2</accession>
<gene>
    <name evidence="4" type="ORF">WKR92_01380</name>
</gene>
<evidence type="ECO:0000313" key="5">
    <source>
        <dbReference type="Proteomes" id="UP001580928"/>
    </source>
</evidence>
<keyword evidence="5" id="KW-1185">Reference proteome</keyword>
<dbReference type="EMBL" id="JBBVGT010000001">
    <property type="protein sequence ID" value="MFB5944476.1"/>
    <property type="molecule type" value="Genomic_DNA"/>
</dbReference>
<protein>
    <submittedName>
        <fullName evidence="4">Thiamine phosphate synthase</fullName>
    </submittedName>
</protein>
<evidence type="ECO:0000313" key="4">
    <source>
        <dbReference type="EMBL" id="MFB5944476.1"/>
    </source>
</evidence>
<dbReference type="RefSeq" id="WP_375556055.1">
    <property type="nucleotide sequence ID" value="NZ_JBBVGT010000001.1"/>
</dbReference>
<dbReference type="Proteomes" id="UP001580928">
    <property type="component" value="Unassembled WGS sequence"/>
</dbReference>
<dbReference type="CDD" id="cd00564">
    <property type="entry name" value="TMP_TenI"/>
    <property type="match status" value="1"/>
</dbReference>
<comment type="caution">
    <text evidence="4">The sequence shown here is derived from an EMBL/GenBank/DDBJ whole genome shotgun (WGS) entry which is preliminary data.</text>
</comment>